<dbReference type="KEGG" id="chk:D4L85_04650"/>
<dbReference type="Proteomes" id="UP000266183">
    <property type="component" value="Chromosome"/>
</dbReference>
<evidence type="ECO:0000313" key="3">
    <source>
        <dbReference type="EMBL" id="AYB29909.1"/>
    </source>
</evidence>
<dbReference type="GO" id="GO:0016020">
    <property type="term" value="C:membrane"/>
    <property type="evidence" value="ECO:0007669"/>
    <property type="project" value="InterPro"/>
</dbReference>
<dbReference type="InterPro" id="IPR004701">
    <property type="entry name" value="PTS_EIIA_man-typ"/>
</dbReference>
<dbReference type="OrthoDB" id="9799827at2"/>
<accession>A0A385SFC6</accession>
<gene>
    <name evidence="3" type="ORF">D4L85_04650</name>
</gene>
<dbReference type="RefSeq" id="WP_119753216.1">
    <property type="nucleotide sequence ID" value="NZ_CP032382.1"/>
</dbReference>
<sequence length="142" mass="15505">MEHTTRKFLIATHGRFATGIKSSLDIIIGATDNVFLIEAYVEENKGIEGDLEKILKDLQPHDELIVFTDLLGGSITNQVLRHTQGHPVHVVSGFNLALLIEVLMADAETPAAEVIEAAIVNAREQIAYVTKLMANANEEEAS</sequence>
<dbReference type="EMBL" id="CP032382">
    <property type="protein sequence ID" value="AYB29909.1"/>
    <property type="molecule type" value="Genomic_DNA"/>
</dbReference>
<dbReference type="PANTHER" id="PTHR33799:SF1">
    <property type="entry name" value="PTS SYSTEM MANNOSE-SPECIFIC EIIAB COMPONENT-RELATED"/>
    <property type="match status" value="1"/>
</dbReference>
<dbReference type="GO" id="GO:0016740">
    <property type="term" value="F:transferase activity"/>
    <property type="evidence" value="ECO:0007669"/>
    <property type="project" value="UniProtKB-KW"/>
</dbReference>
<organism evidence="3 4">
    <name type="scientific">Chryseolinea soli</name>
    <dbReference type="NCBI Taxonomy" id="2321403"/>
    <lineage>
        <taxon>Bacteria</taxon>
        <taxon>Pseudomonadati</taxon>
        <taxon>Bacteroidota</taxon>
        <taxon>Cytophagia</taxon>
        <taxon>Cytophagales</taxon>
        <taxon>Fulvivirgaceae</taxon>
        <taxon>Chryseolinea</taxon>
    </lineage>
</organism>
<dbReference type="GO" id="GO:0009401">
    <property type="term" value="P:phosphoenolpyruvate-dependent sugar phosphotransferase system"/>
    <property type="evidence" value="ECO:0007669"/>
    <property type="project" value="InterPro"/>
</dbReference>
<feature type="domain" description="PTS EIIA type-4" evidence="2">
    <location>
        <begin position="5"/>
        <end position="126"/>
    </location>
</feature>
<dbReference type="Pfam" id="PF03610">
    <property type="entry name" value="EIIA-man"/>
    <property type="match status" value="1"/>
</dbReference>
<protein>
    <submittedName>
        <fullName evidence="3">PTS fructose transporter subunit IIA</fullName>
    </submittedName>
</protein>
<dbReference type="AlphaFoldDB" id="A0A385SFC6"/>
<dbReference type="InterPro" id="IPR051471">
    <property type="entry name" value="Bacterial_PTS_sugar_comp"/>
</dbReference>
<keyword evidence="4" id="KW-1185">Reference proteome</keyword>
<evidence type="ECO:0000259" key="2">
    <source>
        <dbReference type="PROSITE" id="PS51096"/>
    </source>
</evidence>
<dbReference type="Gene3D" id="3.40.50.510">
    <property type="entry name" value="Phosphotransferase system, mannose-type IIA component"/>
    <property type="match status" value="1"/>
</dbReference>
<dbReference type="PANTHER" id="PTHR33799">
    <property type="entry name" value="PTS PERMEASE-RELATED-RELATED"/>
    <property type="match status" value="1"/>
</dbReference>
<dbReference type="PROSITE" id="PS51096">
    <property type="entry name" value="PTS_EIIA_TYPE_4"/>
    <property type="match status" value="1"/>
</dbReference>
<reference evidence="4" key="1">
    <citation type="submission" date="2018-09" db="EMBL/GenBank/DDBJ databases">
        <title>Chryseolinea sp. KIS68-18 isolated from soil.</title>
        <authorList>
            <person name="Weon H.-Y."/>
            <person name="Kwon S.-W."/>
            <person name="Lee S.A."/>
        </authorList>
    </citation>
    <scope>NUCLEOTIDE SEQUENCE [LARGE SCALE GENOMIC DNA]</scope>
    <source>
        <strain evidence="4">KIS68-18</strain>
    </source>
</reference>
<dbReference type="InterPro" id="IPR036662">
    <property type="entry name" value="PTS_EIIA_man-typ_sf"/>
</dbReference>
<name>A0A385SFC6_9BACT</name>
<dbReference type="SUPFAM" id="SSF53062">
    <property type="entry name" value="PTS system fructose IIA component-like"/>
    <property type="match status" value="1"/>
</dbReference>
<proteinExistence type="predicted"/>
<evidence type="ECO:0000313" key="4">
    <source>
        <dbReference type="Proteomes" id="UP000266183"/>
    </source>
</evidence>
<keyword evidence="1" id="KW-0808">Transferase</keyword>
<evidence type="ECO:0000256" key="1">
    <source>
        <dbReference type="ARBA" id="ARBA00022679"/>
    </source>
</evidence>